<sequence>MTLAPPNDLARENAYLRQRNHQLQSDVTALSAEVERLRQIVERLHGRAPIRPPNPLSGGQ</sequence>
<feature type="coiled-coil region" evidence="1">
    <location>
        <begin position="20"/>
        <end position="47"/>
    </location>
</feature>
<dbReference type="Proteomes" id="UP001549110">
    <property type="component" value="Unassembled WGS sequence"/>
</dbReference>
<name>A0ABV2EFE1_9CAUL</name>
<keyword evidence="1" id="KW-0175">Coiled coil</keyword>
<evidence type="ECO:0000313" key="3">
    <source>
        <dbReference type="Proteomes" id="UP001549110"/>
    </source>
</evidence>
<evidence type="ECO:0000313" key="2">
    <source>
        <dbReference type="EMBL" id="MET3525497.1"/>
    </source>
</evidence>
<comment type="caution">
    <text evidence="2">The sequence shown here is derived from an EMBL/GenBank/DDBJ whole genome shotgun (WGS) entry which is preliminary data.</text>
</comment>
<evidence type="ECO:0000256" key="1">
    <source>
        <dbReference type="SAM" id="Coils"/>
    </source>
</evidence>
<accession>A0ABV2EFE1</accession>
<gene>
    <name evidence="2" type="ORF">ABID41_000592</name>
</gene>
<dbReference type="EMBL" id="JBEPLU010000001">
    <property type="protein sequence ID" value="MET3525497.1"/>
    <property type="molecule type" value="Genomic_DNA"/>
</dbReference>
<keyword evidence="3" id="KW-1185">Reference proteome</keyword>
<protein>
    <submittedName>
        <fullName evidence="2">Uncharacterized protein YlxW (UPF0749 family)</fullName>
    </submittedName>
</protein>
<organism evidence="2 3">
    <name type="scientific">Phenylobacterium koreense</name>
    <dbReference type="NCBI Taxonomy" id="266125"/>
    <lineage>
        <taxon>Bacteria</taxon>
        <taxon>Pseudomonadati</taxon>
        <taxon>Pseudomonadota</taxon>
        <taxon>Alphaproteobacteria</taxon>
        <taxon>Caulobacterales</taxon>
        <taxon>Caulobacteraceae</taxon>
        <taxon>Phenylobacterium</taxon>
    </lineage>
</organism>
<proteinExistence type="predicted"/>
<reference evidence="2 3" key="1">
    <citation type="submission" date="2024-06" db="EMBL/GenBank/DDBJ databases">
        <title>Genomic Encyclopedia of Type Strains, Phase IV (KMG-IV): sequencing the most valuable type-strain genomes for metagenomic binning, comparative biology and taxonomic classification.</title>
        <authorList>
            <person name="Goeker M."/>
        </authorList>
    </citation>
    <scope>NUCLEOTIDE SEQUENCE [LARGE SCALE GENOMIC DNA]</scope>
    <source>
        <strain evidence="2 3">DSM 17809</strain>
    </source>
</reference>
<dbReference type="RefSeq" id="WP_354297165.1">
    <property type="nucleotide sequence ID" value="NZ_JBEPLU010000001.1"/>
</dbReference>